<feature type="transmembrane region" description="Helical" evidence="1">
    <location>
        <begin position="43"/>
        <end position="61"/>
    </location>
</feature>
<dbReference type="EMBL" id="BONH01000007">
    <property type="protein sequence ID" value="GIF97134.1"/>
    <property type="molecule type" value="Genomic_DNA"/>
</dbReference>
<feature type="transmembrane region" description="Helical" evidence="1">
    <location>
        <begin position="12"/>
        <end position="31"/>
    </location>
</feature>
<evidence type="ECO:0000313" key="2">
    <source>
        <dbReference type="EMBL" id="GIF97134.1"/>
    </source>
</evidence>
<feature type="transmembrane region" description="Helical" evidence="1">
    <location>
        <begin position="73"/>
        <end position="97"/>
    </location>
</feature>
<protein>
    <submittedName>
        <fullName evidence="2">Uncharacterized protein</fullName>
    </submittedName>
</protein>
<accession>A0A8J3KKU5</accession>
<name>A0A8J3KKU5_9ACTN</name>
<reference evidence="2 3" key="1">
    <citation type="submission" date="2021-01" db="EMBL/GenBank/DDBJ databases">
        <title>Whole genome shotgun sequence of Catellatospora citrea NBRC 14495.</title>
        <authorList>
            <person name="Komaki H."/>
            <person name="Tamura T."/>
        </authorList>
    </citation>
    <scope>NUCLEOTIDE SEQUENCE [LARGE SCALE GENOMIC DNA]</scope>
    <source>
        <strain evidence="2 3">NBRC 14495</strain>
    </source>
</reference>
<organism evidence="2 3">
    <name type="scientific">Catellatospora citrea</name>
    <dbReference type="NCBI Taxonomy" id="53366"/>
    <lineage>
        <taxon>Bacteria</taxon>
        <taxon>Bacillati</taxon>
        <taxon>Actinomycetota</taxon>
        <taxon>Actinomycetes</taxon>
        <taxon>Micromonosporales</taxon>
        <taxon>Micromonosporaceae</taxon>
        <taxon>Catellatospora</taxon>
    </lineage>
</organism>
<keyword evidence="1" id="KW-0812">Transmembrane</keyword>
<feature type="transmembrane region" description="Helical" evidence="1">
    <location>
        <begin position="103"/>
        <end position="119"/>
    </location>
</feature>
<sequence>MVSRMNTTRVKYVAFFAVLVNLGFGVAYGLELANARIVLLWEPLREIICVLSSLVLVYYAIRTDRGHARSYRRLGMSTGLLTLMLLILAATAVTLPAVMRTQFVAYAVVTAAMAWLLGLRSTREQFNNEDEAESMSPFVATVSDTDTWESDDWADKLHREKLITQEDRRREDYLKEVEQQ</sequence>
<keyword evidence="1" id="KW-0472">Membrane</keyword>
<evidence type="ECO:0000256" key="1">
    <source>
        <dbReference type="SAM" id="Phobius"/>
    </source>
</evidence>
<dbReference type="AlphaFoldDB" id="A0A8J3KKU5"/>
<comment type="caution">
    <text evidence="2">The sequence shown here is derived from an EMBL/GenBank/DDBJ whole genome shotgun (WGS) entry which is preliminary data.</text>
</comment>
<proteinExistence type="predicted"/>
<keyword evidence="3" id="KW-1185">Reference proteome</keyword>
<keyword evidence="1" id="KW-1133">Transmembrane helix</keyword>
<dbReference type="Proteomes" id="UP000659904">
    <property type="component" value="Unassembled WGS sequence"/>
</dbReference>
<gene>
    <name evidence="2" type="ORF">Cci01nite_22280</name>
</gene>
<evidence type="ECO:0000313" key="3">
    <source>
        <dbReference type="Proteomes" id="UP000659904"/>
    </source>
</evidence>